<sequence length="197" mass="23402">MNWMLFAEDEYYEELIKEFKLTFSALPVYMHGNNLRSVSPYIWNKLRKEVLLNNECNCITCGAVPKDDADKKNFHLHEQWDIDKTNYVLNLTGLEMICRKCHDVEHIGRIQLLIKKGQLSEDYLYNLIDHVAKVNECETNEVVYSLKKFNFEFLMSGNSKKDELANKKWTYTIYKELPLYDNVITILIKKDLLYKNK</sequence>
<proteinExistence type="predicted"/>
<organism evidence="1 2">
    <name type="scientific">Clostridium gasigenes</name>
    <dbReference type="NCBI Taxonomy" id="94869"/>
    <lineage>
        <taxon>Bacteria</taxon>
        <taxon>Bacillati</taxon>
        <taxon>Bacillota</taxon>
        <taxon>Clostridia</taxon>
        <taxon>Eubacteriales</taxon>
        <taxon>Clostridiaceae</taxon>
        <taxon>Clostridium</taxon>
    </lineage>
</organism>
<reference evidence="1 2" key="1">
    <citation type="submission" date="2016-10" db="EMBL/GenBank/DDBJ databases">
        <authorList>
            <person name="de Groot N.N."/>
        </authorList>
    </citation>
    <scope>NUCLEOTIDE SEQUENCE [LARGE SCALE GENOMIC DNA]</scope>
    <source>
        <strain evidence="1 2">DSM 12272</strain>
    </source>
</reference>
<dbReference type="EMBL" id="FNJM01000004">
    <property type="protein sequence ID" value="SDP35678.1"/>
    <property type="molecule type" value="Genomic_DNA"/>
</dbReference>
<gene>
    <name evidence="1" type="ORF">SAMN04488529_104121</name>
</gene>
<protein>
    <recommendedName>
        <fullName evidence="3">HNH endonuclease</fullName>
    </recommendedName>
</protein>
<evidence type="ECO:0000313" key="2">
    <source>
        <dbReference type="Proteomes" id="UP000198597"/>
    </source>
</evidence>
<dbReference type="AlphaFoldDB" id="A0A1H0S352"/>
<dbReference type="Proteomes" id="UP000198597">
    <property type="component" value="Unassembled WGS sequence"/>
</dbReference>
<dbReference type="OrthoDB" id="9811997at2"/>
<dbReference type="STRING" id="94869.SAMN04488529_104121"/>
<dbReference type="RefSeq" id="WP_089968606.1">
    <property type="nucleotide sequence ID" value="NZ_FNJM01000004.1"/>
</dbReference>
<keyword evidence="2" id="KW-1185">Reference proteome</keyword>
<evidence type="ECO:0008006" key="3">
    <source>
        <dbReference type="Google" id="ProtNLM"/>
    </source>
</evidence>
<accession>A0A1H0S352</accession>
<evidence type="ECO:0000313" key="1">
    <source>
        <dbReference type="EMBL" id="SDP35678.1"/>
    </source>
</evidence>
<name>A0A1H0S352_9CLOT</name>